<organism evidence="3">
    <name type="scientific">Candidatus Moduliflexus flocculans</name>
    <dbReference type="NCBI Taxonomy" id="1499966"/>
    <lineage>
        <taxon>Bacteria</taxon>
        <taxon>Candidatus Moduliflexota</taxon>
        <taxon>Candidatus Moduliflexia</taxon>
        <taxon>Candidatus Moduliflexales</taxon>
        <taxon>Candidatus Moduliflexaceae</taxon>
    </lineage>
</organism>
<dbReference type="Proteomes" id="UP000030700">
    <property type="component" value="Unassembled WGS sequence"/>
</dbReference>
<evidence type="ECO:0000256" key="1">
    <source>
        <dbReference type="SAM" id="Phobius"/>
    </source>
</evidence>
<protein>
    <recommendedName>
        <fullName evidence="2">DUF58 domain-containing protein</fullName>
    </recommendedName>
</protein>
<sequence>MKRFDRSAFIRKIKRWLKPPRSLRITRLGWQYIGLTLIVGFAAINTANNLLYLIFGLMLSFITTSGILSELTLRKISLERRFSKHLFAGQVAPVALDMLNAKKRIASLSLLIEDLSQQQAADHRRYVLKIAPQQTQTLTYPVIFPQRGLHRPGNIRVSTRYPFGFFLKSTTFEEKDDTVLVYPKLERLSPSEQASLAFSAGEAGTRRKGGSEEFYGIRDYIPGDSRARISWKSTARASKLMIREFERDQTKHILIVLDIAPPPSSESPDFAERVERAISFAASYLMFFSKQDYALQLMTHVETSSLERGEHHLFLLLRMLALLQPPQAGEQPKFAANLRALNRRDIVSLCISVHPLPEGKFSKIITIR</sequence>
<accession>A0A081BQ82</accession>
<dbReference type="HOGENOM" id="CLU_054568_1_1_0"/>
<keyword evidence="1" id="KW-0472">Membrane</keyword>
<evidence type="ECO:0000259" key="2">
    <source>
        <dbReference type="Pfam" id="PF01882"/>
    </source>
</evidence>
<feature type="domain" description="DUF58" evidence="2">
    <location>
        <begin position="217"/>
        <end position="347"/>
    </location>
</feature>
<gene>
    <name evidence="3" type="ORF">U14_03800</name>
</gene>
<keyword evidence="4" id="KW-1185">Reference proteome</keyword>
<feature type="transmembrane region" description="Helical" evidence="1">
    <location>
        <begin position="50"/>
        <end position="73"/>
    </location>
</feature>
<reference evidence="3" key="1">
    <citation type="journal article" date="2015" name="PeerJ">
        <title>First genomic representation of candidate bacterial phylum KSB3 points to enhanced environmental sensing as a trigger of wastewater bulking.</title>
        <authorList>
            <person name="Sekiguchi Y."/>
            <person name="Ohashi A."/>
            <person name="Parks D.H."/>
            <person name="Yamauchi T."/>
            <person name="Tyson G.W."/>
            <person name="Hugenholtz P."/>
        </authorList>
    </citation>
    <scope>NUCLEOTIDE SEQUENCE [LARGE SCALE GENOMIC DNA]</scope>
</reference>
<evidence type="ECO:0000313" key="4">
    <source>
        <dbReference type="Proteomes" id="UP000030700"/>
    </source>
</evidence>
<feature type="transmembrane region" description="Helical" evidence="1">
    <location>
        <begin position="21"/>
        <end position="44"/>
    </location>
</feature>
<evidence type="ECO:0000313" key="3">
    <source>
        <dbReference type="EMBL" id="GAK52548.1"/>
    </source>
</evidence>
<dbReference type="AlphaFoldDB" id="A0A081BQ82"/>
<keyword evidence="1" id="KW-1133">Transmembrane helix</keyword>
<dbReference type="PANTHER" id="PTHR34351">
    <property type="entry name" value="SLR1927 PROTEIN-RELATED"/>
    <property type="match status" value="1"/>
</dbReference>
<proteinExistence type="predicted"/>
<dbReference type="STRING" id="1499966.U14_03800"/>
<dbReference type="PANTHER" id="PTHR34351:SF1">
    <property type="entry name" value="SLR1927 PROTEIN"/>
    <property type="match status" value="1"/>
</dbReference>
<name>A0A081BQ82_9BACT</name>
<dbReference type="Pfam" id="PF01882">
    <property type="entry name" value="DUF58"/>
    <property type="match status" value="1"/>
</dbReference>
<keyword evidence="1" id="KW-0812">Transmembrane</keyword>
<dbReference type="EMBL" id="DF820458">
    <property type="protein sequence ID" value="GAK52548.1"/>
    <property type="molecule type" value="Genomic_DNA"/>
</dbReference>
<dbReference type="InterPro" id="IPR002881">
    <property type="entry name" value="DUF58"/>
</dbReference>